<dbReference type="AlphaFoldDB" id="A0A0D2N8U4"/>
<accession>A0A0D2N8U4</accession>
<feature type="non-terminal residue" evidence="1">
    <location>
        <position position="114"/>
    </location>
</feature>
<keyword evidence="2" id="KW-1185">Reference proteome</keyword>
<gene>
    <name evidence="1" type="ORF">HYPSUDRAFT_124131</name>
</gene>
<proteinExistence type="predicted"/>
<sequence>PIIKEIASNTLGAFTGFGRHLSNDFLFLIGIFPATPAHIICSDNASFKAFEEVIHKYLKTFTEPEFLDPVTIVANSPNPFAFSESANWTYMTQHMHVFRRTAVNIPIDLYKKYL</sequence>
<evidence type="ECO:0000313" key="1">
    <source>
        <dbReference type="EMBL" id="KJA13106.1"/>
    </source>
</evidence>
<dbReference type="EMBL" id="KN817786">
    <property type="protein sequence ID" value="KJA13106.1"/>
    <property type="molecule type" value="Genomic_DNA"/>
</dbReference>
<protein>
    <submittedName>
        <fullName evidence="1">Uncharacterized protein</fullName>
    </submittedName>
</protein>
<feature type="non-terminal residue" evidence="1">
    <location>
        <position position="1"/>
    </location>
</feature>
<evidence type="ECO:0000313" key="2">
    <source>
        <dbReference type="Proteomes" id="UP000054270"/>
    </source>
</evidence>
<dbReference type="OrthoDB" id="3061861at2759"/>
<name>A0A0D2N8U4_HYPSF</name>
<dbReference type="Proteomes" id="UP000054270">
    <property type="component" value="Unassembled WGS sequence"/>
</dbReference>
<reference evidence="2" key="1">
    <citation type="submission" date="2014-04" db="EMBL/GenBank/DDBJ databases">
        <title>Evolutionary Origins and Diversification of the Mycorrhizal Mutualists.</title>
        <authorList>
            <consortium name="DOE Joint Genome Institute"/>
            <consortium name="Mycorrhizal Genomics Consortium"/>
            <person name="Kohler A."/>
            <person name="Kuo A."/>
            <person name="Nagy L.G."/>
            <person name="Floudas D."/>
            <person name="Copeland A."/>
            <person name="Barry K.W."/>
            <person name="Cichocki N."/>
            <person name="Veneault-Fourrey C."/>
            <person name="LaButti K."/>
            <person name="Lindquist E.A."/>
            <person name="Lipzen A."/>
            <person name="Lundell T."/>
            <person name="Morin E."/>
            <person name="Murat C."/>
            <person name="Riley R."/>
            <person name="Ohm R."/>
            <person name="Sun H."/>
            <person name="Tunlid A."/>
            <person name="Henrissat B."/>
            <person name="Grigoriev I.V."/>
            <person name="Hibbett D.S."/>
            <person name="Martin F."/>
        </authorList>
    </citation>
    <scope>NUCLEOTIDE SEQUENCE [LARGE SCALE GENOMIC DNA]</scope>
    <source>
        <strain evidence="2">FD-334 SS-4</strain>
    </source>
</reference>
<organism evidence="1 2">
    <name type="scientific">Hypholoma sublateritium (strain FD-334 SS-4)</name>
    <dbReference type="NCBI Taxonomy" id="945553"/>
    <lineage>
        <taxon>Eukaryota</taxon>
        <taxon>Fungi</taxon>
        <taxon>Dikarya</taxon>
        <taxon>Basidiomycota</taxon>
        <taxon>Agaricomycotina</taxon>
        <taxon>Agaricomycetes</taxon>
        <taxon>Agaricomycetidae</taxon>
        <taxon>Agaricales</taxon>
        <taxon>Agaricineae</taxon>
        <taxon>Strophariaceae</taxon>
        <taxon>Hypholoma</taxon>
    </lineage>
</organism>